<evidence type="ECO:0008006" key="4">
    <source>
        <dbReference type="Google" id="ProtNLM"/>
    </source>
</evidence>
<evidence type="ECO:0000256" key="1">
    <source>
        <dbReference type="SAM" id="Phobius"/>
    </source>
</evidence>
<name>A0AAF0D5P4_9CAUD</name>
<protein>
    <recommendedName>
        <fullName evidence="4">Transmembrane protein</fullName>
    </recommendedName>
</protein>
<evidence type="ECO:0000313" key="3">
    <source>
        <dbReference type="Proteomes" id="UP001241835"/>
    </source>
</evidence>
<organism evidence="2 3">
    <name type="scientific">Kehishuvirus sp. 'tikkala'</name>
    <dbReference type="NCBI Taxonomy" id="3028513"/>
    <lineage>
        <taxon>Viruses</taxon>
        <taxon>Duplodnaviria</taxon>
        <taxon>Heunggongvirae</taxon>
        <taxon>Uroviricota</taxon>
        <taxon>Caudoviricetes</taxon>
        <taxon>Crassvirales</taxon>
        <taxon>Steigviridae</taxon>
        <taxon>Asinivirinae</taxon>
        <taxon>Kehishuvirus</taxon>
    </lineage>
</organism>
<feature type="transmembrane region" description="Helical" evidence="1">
    <location>
        <begin position="6"/>
        <end position="28"/>
    </location>
</feature>
<dbReference type="Proteomes" id="UP001241835">
    <property type="component" value="Segment"/>
</dbReference>
<keyword evidence="1" id="KW-0472">Membrane</keyword>
<sequence>MIYARVLLAAFVVLAVIYYVMVIGQLFGKWKITNREIKFSYLCIPFYYWMVSQEEKKRVKRKTNIKKKKDGKSKTN</sequence>
<proteinExistence type="predicted"/>
<keyword evidence="1" id="KW-1133">Transmembrane helix</keyword>
<keyword evidence="3" id="KW-1185">Reference proteome</keyword>
<dbReference type="EMBL" id="OQ198717">
    <property type="protein sequence ID" value="WEU69817.1"/>
    <property type="molecule type" value="Genomic_DNA"/>
</dbReference>
<accession>A0AAF0D5P4</accession>
<keyword evidence="1" id="KW-0812">Transmembrane</keyword>
<reference evidence="2 3" key="1">
    <citation type="submission" date="2023-01" db="EMBL/GenBank/DDBJ databases">
        <title>New crAssphage isolates infecting Bacteroides cellulosilyticus.</title>
        <authorList>
            <person name="Papudeshi B."/>
            <person name="Vega A.A."/>
            <person name="Souza C."/>
            <person name="Giles S.K."/>
            <person name="Mallawaarachchi V."/>
            <person name="Roach M.J."/>
            <person name="An M."/>
            <person name="Jacobson N."/>
            <person name="McNair K."/>
            <person name="Mora M.F."/>
            <person name="Pastrana K."/>
            <person name="Leigh C."/>
            <person name="Cram C."/>
            <person name="Plewa W.S."/>
            <person name="Grigson S.R."/>
            <person name="Bouras G.S."/>
            <person name="Decewicz P."/>
            <person name="Luque A."/>
            <person name="Droit L."/>
            <person name="Handley S."/>
            <person name="Segall A.M."/>
            <person name="Dinsdale E.A."/>
            <person name="Edwards R.A."/>
        </authorList>
    </citation>
    <scope>NUCLEOTIDE SEQUENCE [LARGE SCALE GENOMIC DNA]</scope>
    <source>
        <strain evidence="2">Bc01</strain>
    </source>
</reference>
<evidence type="ECO:0000313" key="2">
    <source>
        <dbReference type="EMBL" id="WEU69817.1"/>
    </source>
</evidence>